<evidence type="ECO:0000313" key="11">
    <source>
        <dbReference type="EMBL" id="KAH9297546.1"/>
    </source>
</evidence>
<sequence length="379" mass="42778">MFHISNPVEDTGIEKEEGLLSKIDKLEREVMDLKDELKEIGKSAGKRKMHAEPTMDNEKFLQIFKKINSLDNRLGNAKRRHDCTISMLKAIYNFLEQHVKSVCIFNDIPVALLDSDSTRDLVFSPLEKNDPSHVTALALFSCLQKFKTNIDKAVKNMALKSASDKGIEDCNGTQEGNESCKFRGVRRRSSGKWVSEIREPRKKRRIWLGSYETPHMAARAYDVAALCLKGESALLNFPDTAPTLPRPSSSNPQDIRSAASRAARAFDPRRRIGFFPESSDAKNRSFSSNPPEVQSGEINSEMWPELSSGEINAEDLWREMFQSRGEVDQVADFWGESPNMVINMAEAPLLSPPRSLIDENESCFDETESGEALYSLWNH</sequence>
<dbReference type="InterPro" id="IPR016177">
    <property type="entry name" value="DNA-bd_dom_sf"/>
</dbReference>
<dbReference type="PRINTS" id="PR00367">
    <property type="entry name" value="ETHRSPELEMNT"/>
</dbReference>
<dbReference type="GO" id="GO:0003700">
    <property type="term" value="F:DNA-binding transcription factor activity"/>
    <property type="evidence" value="ECO:0007669"/>
    <property type="project" value="InterPro"/>
</dbReference>
<gene>
    <name evidence="11" type="ORF">KI387_029228</name>
</gene>
<comment type="subcellular location">
    <subcellularLocation>
        <location evidence="1">Nucleus</location>
    </subcellularLocation>
</comment>
<dbReference type="GO" id="GO:0003677">
    <property type="term" value="F:DNA binding"/>
    <property type="evidence" value="ECO:0007669"/>
    <property type="project" value="UniProtKB-KW"/>
</dbReference>
<dbReference type="InterPro" id="IPR051032">
    <property type="entry name" value="AP2/ERF_TF_ERF_subfamily"/>
</dbReference>
<evidence type="ECO:0000256" key="7">
    <source>
        <dbReference type="ARBA" id="ARBA00024343"/>
    </source>
</evidence>
<keyword evidence="4" id="KW-0010">Activator</keyword>
<dbReference type="PANTHER" id="PTHR31985:SF273">
    <property type="entry name" value="ETHYLENE-RESPONSIVE TRANSCRIPTION FACTOR ERF017"/>
    <property type="match status" value="1"/>
</dbReference>
<evidence type="ECO:0000256" key="6">
    <source>
        <dbReference type="ARBA" id="ARBA00023242"/>
    </source>
</evidence>
<dbReference type="GO" id="GO:0005634">
    <property type="term" value="C:nucleus"/>
    <property type="evidence" value="ECO:0007669"/>
    <property type="project" value="UniProtKB-SubCell"/>
</dbReference>
<evidence type="ECO:0000256" key="2">
    <source>
        <dbReference type="ARBA" id="ARBA00023015"/>
    </source>
</evidence>
<keyword evidence="6" id="KW-0539">Nucleus</keyword>
<reference evidence="11 12" key="1">
    <citation type="journal article" date="2021" name="Nat. Plants">
        <title>The Taxus genome provides insights into paclitaxel biosynthesis.</title>
        <authorList>
            <person name="Xiong X."/>
            <person name="Gou J."/>
            <person name="Liao Q."/>
            <person name="Li Y."/>
            <person name="Zhou Q."/>
            <person name="Bi G."/>
            <person name="Li C."/>
            <person name="Du R."/>
            <person name="Wang X."/>
            <person name="Sun T."/>
            <person name="Guo L."/>
            <person name="Liang H."/>
            <person name="Lu P."/>
            <person name="Wu Y."/>
            <person name="Zhang Z."/>
            <person name="Ro D.K."/>
            <person name="Shang Y."/>
            <person name="Huang S."/>
            <person name="Yan J."/>
        </authorList>
    </citation>
    <scope>NUCLEOTIDE SEQUENCE [LARGE SCALE GENOMIC DNA]</scope>
    <source>
        <strain evidence="11">Ta-2019</strain>
    </source>
</reference>
<dbReference type="SUPFAM" id="SSF54171">
    <property type="entry name" value="DNA-binding domain"/>
    <property type="match status" value="1"/>
</dbReference>
<name>A0AA38C9X7_TAXCH</name>
<dbReference type="InterPro" id="IPR001471">
    <property type="entry name" value="AP2/ERF_dom"/>
</dbReference>
<keyword evidence="2" id="KW-0805">Transcription regulation</keyword>
<evidence type="ECO:0000256" key="8">
    <source>
        <dbReference type="SAM" id="Coils"/>
    </source>
</evidence>
<keyword evidence="8" id="KW-0175">Coiled coil</keyword>
<feature type="compositionally biased region" description="Polar residues" evidence="9">
    <location>
        <begin position="284"/>
        <end position="298"/>
    </location>
</feature>
<dbReference type="PANTHER" id="PTHR31985">
    <property type="entry name" value="ETHYLENE-RESPONSIVE TRANSCRIPTION FACTOR ERF042-RELATED"/>
    <property type="match status" value="1"/>
</dbReference>
<dbReference type="Proteomes" id="UP000824469">
    <property type="component" value="Unassembled WGS sequence"/>
</dbReference>
<feature type="coiled-coil region" evidence="8">
    <location>
        <begin position="16"/>
        <end position="43"/>
    </location>
</feature>
<accession>A0AA38C9X7</accession>
<evidence type="ECO:0000313" key="12">
    <source>
        <dbReference type="Proteomes" id="UP000824469"/>
    </source>
</evidence>
<keyword evidence="3" id="KW-0238">DNA-binding</keyword>
<dbReference type="Gene3D" id="3.30.730.10">
    <property type="entry name" value="AP2/ERF domain"/>
    <property type="match status" value="1"/>
</dbReference>
<dbReference type="CDD" id="cd00018">
    <property type="entry name" value="AP2"/>
    <property type="match status" value="1"/>
</dbReference>
<dbReference type="FunFam" id="3.30.730.10:FF:000001">
    <property type="entry name" value="Ethylene-responsive transcription factor 2"/>
    <property type="match status" value="1"/>
</dbReference>
<evidence type="ECO:0000259" key="10">
    <source>
        <dbReference type="PROSITE" id="PS51032"/>
    </source>
</evidence>
<dbReference type="SMART" id="SM00380">
    <property type="entry name" value="AP2"/>
    <property type="match status" value="1"/>
</dbReference>
<protein>
    <recommendedName>
        <fullName evidence="10">AP2/ERF domain-containing protein</fullName>
    </recommendedName>
</protein>
<dbReference type="AlphaFoldDB" id="A0AA38C9X7"/>
<evidence type="ECO:0000256" key="5">
    <source>
        <dbReference type="ARBA" id="ARBA00023163"/>
    </source>
</evidence>
<evidence type="ECO:0000256" key="4">
    <source>
        <dbReference type="ARBA" id="ARBA00023159"/>
    </source>
</evidence>
<dbReference type="Pfam" id="PF00847">
    <property type="entry name" value="AP2"/>
    <property type="match status" value="1"/>
</dbReference>
<comment type="caution">
    <text evidence="11">The sequence shown here is derived from an EMBL/GenBank/DDBJ whole genome shotgun (WGS) entry which is preliminary data.</text>
</comment>
<comment type="similarity">
    <text evidence="7">Belongs to the AP2/ERF transcription factor family. ERF subfamily.</text>
</comment>
<evidence type="ECO:0000256" key="1">
    <source>
        <dbReference type="ARBA" id="ARBA00004123"/>
    </source>
</evidence>
<proteinExistence type="inferred from homology"/>
<dbReference type="InterPro" id="IPR036955">
    <property type="entry name" value="AP2/ERF_dom_sf"/>
</dbReference>
<feature type="region of interest" description="Disordered" evidence="9">
    <location>
        <begin position="239"/>
        <end position="299"/>
    </location>
</feature>
<organism evidence="11 12">
    <name type="scientific">Taxus chinensis</name>
    <name type="common">Chinese yew</name>
    <name type="synonym">Taxus wallichiana var. chinensis</name>
    <dbReference type="NCBI Taxonomy" id="29808"/>
    <lineage>
        <taxon>Eukaryota</taxon>
        <taxon>Viridiplantae</taxon>
        <taxon>Streptophyta</taxon>
        <taxon>Embryophyta</taxon>
        <taxon>Tracheophyta</taxon>
        <taxon>Spermatophyta</taxon>
        <taxon>Pinopsida</taxon>
        <taxon>Pinidae</taxon>
        <taxon>Conifers II</taxon>
        <taxon>Cupressales</taxon>
        <taxon>Taxaceae</taxon>
        <taxon>Taxus</taxon>
    </lineage>
</organism>
<keyword evidence="12" id="KW-1185">Reference proteome</keyword>
<evidence type="ECO:0000256" key="3">
    <source>
        <dbReference type="ARBA" id="ARBA00023125"/>
    </source>
</evidence>
<evidence type="ECO:0000256" key="9">
    <source>
        <dbReference type="SAM" id="MobiDB-lite"/>
    </source>
</evidence>
<dbReference type="PROSITE" id="PS51032">
    <property type="entry name" value="AP2_ERF"/>
    <property type="match status" value="1"/>
</dbReference>
<feature type="domain" description="AP2/ERF" evidence="10">
    <location>
        <begin position="181"/>
        <end position="238"/>
    </location>
</feature>
<keyword evidence="5" id="KW-0804">Transcription</keyword>
<dbReference type="EMBL" id="JAHRHJ020000010">
    <property type="protein sequence ID" value="KAH9297546.1"/>
    <property type="molecule type" value="Genomic_DNA"/>
</dbReference>